<dbReference type="OrthoDB" id="244732at2"/>
<dbReference type="PANTHER" id="PTHR34512">
    <property type="entry name" value="CELL SURFACE PROTEIN"/>
    <property type="match status" value="1"/>
</dbReference>
<dbReference type="Proteomes" id="UP000315003">
    <property type="component" value="Chromosome"/>
</dbReference>
<dbReference type="InterPro" id="IPR002110">
    <property type="entry name" value="Ankyrin_rpt"/>
</dbReference>
<organism evidence="3 4">
    <name type="scientific">Stieleria bergensis</name>
    <dbReference type="NCBI Taxonomy" id="2528025"/>
    <lineage>
        <taxon>Bacteria</taxon>
        <taxon>Pseudomonadati</taxon>
        <taxon>Planctomycetota</taxon>
        <taxon>Planctomycetia</taxon>
        <taxon>Pirellulales</taxon>
        <taxon>Pirellulaceae</taxon>
        <taxon>Stieleria</taxon>
    </lineage>
</organism>
<accession>A0A517SQY3</accession>
<name>A0A517SQY3_9BACT</name>
<keyword evidence="4" id="KW-1185">Reference proteome</keyword>
<proteinExistence type="predicted"/>
<dbReference type="InterPro" id="IPR015943">
    <property type="entry name" value="WD40/YVTN_repeat-like_dom_sf"/>
</dbReference>
<evidence type="ECO:0000259" key="2">
    <source>
        <dbReference type="Pfam" id="PF13360"/>
    </source>
</evidence>
<dbReference type="Gene3D" id="2.40.10.480">
    <property type="match status" value="1"/>
</dbReference>
<dbReference type="Gene3D" id="1.25.40.20">
    <property type="entry name" value="Ankyrin repeat-containing domain"/>
    <property type="match status" value="1"/>
</dbReference>
<dbReference type="PROSITE" id="PS50297">
    <property type="entry name" value="ANK_REP_REGION"/>
    <property type="match status" value="1"/>
</dbReference>
<dbReference type="Pfam" id="PF13360">
    <property type="entry name" value="PQQ_2"/>
    <property type="match status" value="1"/>
</dbReference>
<protein>
    <submittedName>
        <fullName evidence="3">Outer membrane biogenesis protein BamB</fullName>
    </submittedName>
</protein>
<dbReference type="Pfam" id="PF12796">
    <property type="entry name" value="Ank_2"/>
    <property type="match status" value="1"/>
</dbReference>
<dbReference type="PANTHER" id="PTHR34512:SF30">
    <property type="entry name" value="OUTER MEMBRANE PROTEIN ASSEMBLY FACTOR BAMB"/>
    <property type="match status" value="1"/>
</dbReference>
<dbReference type="InterPro" id="IPR002372">
    <property type="entry name" value="PQQ_rpt_dom"/>
</dbReference>
<evidence type="ECO:0000313" key="3">
    <source>
        <dbReference type="EMBL" id="QDT58544.1"/>
    </source>
</evidence>
<dbReference type="InterPro" id="IPR011047">
    <property type="entry name" value="Quinoprotein_ADH-like_sf"/>
</dbReference>
<feature type="repeat" description="ANK" evidence="1">
    <location>
        <begin position="509"/>
        <end position="541"/>
    </location>
</feature>
<reference evidence="3 4" key="1">
    <citation type="submission" date="2019-02" db="EMBL/GenBank/DDBJ databases">
        <title>Deep-cultivation of Planctomycetes and their phenomic and genomic characterization uncovers novel biology.</title>
        <authorList>
            <person name="Wiegand S."/>
            <person name="Jogler M."/>
            <person name="Boedeker C."/>
            <person name="Pinto D."/>
            <person name="Vollmers J."/>
            <person name="Rivas-Marin E."/>
            <person name="Kohn T."/>
            <person name="Peeters S.H."/>
            <person name="Heuer A."/>
            <person name="Rast P."/>
            <person name="Oberbeckmann S."/>
            <person name="Bunk B."/>
            <person name="Jeske O."/>
            <person name="Meyerdierks A."/>
            <person name="Storesund J.E."/>
            <person name="Kallscheuer N."/>
            <person name="Luecker S."/>
            <person name="Lage O.M."/>
            <person name="Pohl T."/>
            <person name="Merkel B.J."/>
            <person name="Hornburger P."/>
            <person name="Mueller R.-W."/>
            <person name="Bruemmer F."/>
            <person name="Labrenz M."/>
            <person name="Spormann A.M."/>
            <person name="Op den Camp H."/>
            <person name="Overmann J."/>
            <person name="Amann R."/>
            <person name="Jetten M.S.M."/>
            <person name="Mascher T."/>
            <person name="Medema M.H."/>
            <person name="Devos D.P."/>
            <person name="Kaster A.-K."/>
            <person name="Ovreas L."/>
            <person name="Rohde M."/>
            <person name="Galperin M.Y."/>
            <person name="Jogler C."/>
        </authorList>
    </citation>
    <scope>NUCLEOTIDE SEQUENCE [LARGE SCALE GENOMIC DNA]</scope>
    <source>
        <strain evidence="3 4">SV_7m_r</strain>
    </source>
</reference>
<dbReference type="SUPFAM" id="SSF50998">
    <property type="entry name" value="Quinoprotein alcohol dehydrogenase-like"/>
    <property type="match status" value="1"/>
</dbReference>
<dbReference type="SUPFAM" id="SSF48403">
    <property type="entry name" value="Ankyrin repeat"/>
    <property type="match status" value="1"/>
</dbReference>
<feature type="domain" description="Pyrrolo-quinoline quinone repeat" evidence="2">
    <location>
        <begin position="59"/>
        <end position="249"/>
    </location>
</feature>
<dbReference type="AlphaFoldDB" id="A0A517SQY3"/>
<dbReference type="Gene3D" id="2.130.10.10">
    <property type="entry name" value="YVTN repeat-like/Quinoprotein amine dehydrogenase"/>
    <property type="match status" value="1"/>
</dbReference>
<dbReference type="SMART" id="SM00248">
    <property type="entry name" value="ANK"/>
    <property type="match status" value="2"/>
</dbReference>
<keyword evidence="1" id="KW-0040">ANK repeat</keyword>
<evidence type="ECO:0000256" key="1">
    <source>
        <dbReference type="PROSITE-ProRule" id="PRU00023"/>
    </source>
</evidence>
<evidence type="ECO:0000313" key="4">
    <source>
        <dbReference type="Proteomes" id="UP000315003"/>
    </source>
</evidence>
<gene>
    <name evidence="3" type="ORF">SV7mr_10370</name>
</gene>
<sequence>MSLIALMRNPLTNATVSLVLLRRPQARFLATFALLAAILAPVCSGQDWTRFRGPDATGVSADDSRLPIQWNQQDNTQWSVDVPGQGWGSPIVVGKRVFLSTVIADEENTPPQKGLYLGQGVRDPGKGVHHWMVYCFDIDSGKQLWKHEAHTGRPTVPRHPKSSYAAETPTTDGQRLYVLFGDLGLYCYSLEGELLWQQDIAPKKTNLDYGAAASPVICDGQVIMVYDNLESSWIAAFDTETGQERWRTKRDETHSWATPFVWKHDQRTEIVVPGRVENRSYSPQGELLWHFKGRMSVLVIPSPFAAHGMCYVASGYVGDFHRPTFAILPGGSGDIAPSGEFAENEFIQWYQPKASPYNTTQIVYGDNLYTIYDQGIITCHHAKTGEEVYGKRRISPRGSFTASPWAYNGYLFCLSEDGLTYVIKAGDEYELVHTNPLEELCIATPSVSDGKLLVRTLTKLYCISGNDPVKSTGTKLTSQDLIDACIQGNLKLATACLEADVDVNSREPQGSTVLHVAAFFGHQEIVELLIQQQADRTALNQNQQTALQVVSQPWNQQLEQTYTRLANILSLELDMERLQKSREEIAAILRKAQQ</sequence>
<dbReference type="EMBL" id="CP036272">
    <property type="protein sequence ID" value="QDT58544.1"/>
    <property type="molecule type" value="Genomic_DNA"/>
</dbReference>
<dbReference type="InterPro" id="IPR036770">
    <property type="entry name" value="Ankyrin_rpt-contain_sf"/>
</dbReference>
<dbReference type="PROSITE" id="PS50088">
    <property type="entry name" value="ANK_REPEAT"/>
    <property type="match status" value="1"/>
</dbReference>